<evidence type="ECO:0000313" key="1">
    <source>
        <dbReference type="EMBL" id="PXW98023.1"/>
    </source>
</evidence>
<dbReference type="SUPFAM" id="SSF52540">
    <property type="entry name" value="P-loop containing nucleoside triphosphate hydrolases"/>
    <property type="match status" value="1"/>
</dbReference>
<dbReference type="GO" id="GO:0009360">
    <property type="term" value="C:DNA polymerase III complex"/>
    <property type="evidence" value="ECO:0007669"/>
    <property type="project" value="TreeGrafter"/>
</dbReference>
<evidence type="ECO:0000313" key="2">
    <source>
        <dbReference type="Proteomes" id="UP000247811"/>
    </source>
</evidence>
<dbReference type="EMBL" id="QJJS01000003">
    <property type="protein sequence ID" value="PXW98023.1"/>
    <property type="molecule type" value="Genomic_DNA"/>
</dbReference>
<dbReference type="PANTHER" id="PTHR11669:SF8">
    <property type="entry name" value="DNA POLYMERASE III SUBUNIT DELTA"/>
    <property type="match status" value="1"/>
</dbReference>
<dbReference type="OrthoDB" id="9811073at2"/>
<dbReference type="GO" id="GO:0003887">
    <property type="term" value="F:DNA-directed DNA polymerase activity"/>
    <property type="evidence" value="ECO:0007669"/>
    <property type="project" value="InterPro"/>
</dbReference>
<dbReference type="RefSeq" id="WP_110399598.1">
    <property type="nucleotide sequence ID" value="NZ_QJJS01000003.1"/>
</dbReference>
<dbReference type="Pfam" id="PF13177">
    <property type="entry name" value="DNA_pol3_delta2"/>
    <property type="match status" value="1"/>
</dbReference>
<accession>A0A318HE85</accession>
<proteinExistence type="predicted"/>
<dbReference type="AlphaFoldDB" id="A0A318HE85"/>
<gene>
    <name evidence="1" type="ORF">C7444_103114</name>
</gene>
<dbReference type="GO" id="GO:0008408">
    <property type="term" value="F:3'-5' exonuclease activity"/>
    <property type="evidence" value="ECO:0007669"/>
    <property type="project" value="InterPro"/>
</dbReference>
<keyword evidence="2" id="KW-1185">Reference proteome</keyword>
<dbReference type="InterPro" id="IPR050238">
    <property type="entry name" value="DNA_Rep/Repair_Clamp_Loader"/>
</dbReference>
<comment type="caution">
    <text evidence="1">The sequence shown here is derived from an EMBL/GenBank/DDBJ whole genome shotgun (WGS) entry which is preliminary data.</text>
</comment>
<dbReference type="PANTHER" id="PTHR11669">
    <property type="entry name" value="REPLICATION FACTOR C / DNA POLYMERASE III GAMMA-TAU SUBUNIT"/>
    <property type="match status" value="1"/>
</dbReference>
<dbReference type="Gene3D" id="3.40.50.300">
    <property type="entry name" value="P-loop containing nucleotide triphosphate hydrolases"/>
    <property type="match status" value="1"/>
</dbReference>
<dbReference type="GO" id="GO:0006261">
    <property type="term" value="P:DNA-templated DNA replication"/>
    <property type="evidence" value="ECO:0007669"/>
    <property type="project" value="TreeGrafter"/>
</dbReference>
<reference evidence="1 2" key="1">
    <citation type="submission" date="2018-05" db="EMBL/GenBank/DDBJ databases">
        <title>Genomic Encyclopedia of Type Strains, Phase IV (KMG-IV): sequencing the most valuable type-strain genomes for metagenomic binning, comparative biology and taxonomic classification.</title>
        <authorList>
            <person name="Goeker M."/>
        </authorList>
    </citation>
    <scope>NUCLEOTIDE SEQUENCE [LARGE SCALE GENOMIC DNA]</scope>
    <source>
        <strain evidence="1 2">DSM 566</strain>
    </source>
</reference>
<organism evidence="1 2">
    <name type="scientific">Sphaerotilus hippei</name>
    <dbReference type="NCBI Taxonomy" id="744406"/>
    <lineage>
        <taxon>Bacteria</taxon>
        <taxon>Pseudomonadati</taxon>
        <taxon>Pseudomonadota</taxon>
        <taxon>Betaproteobacteria</taxon>
        <taxon>Burkholderiales</taxon>
        <taxon>Sphaerotilaceae</taxon>
        <taxon>Sphaerotilus</taxon>
    </lineage>
</organism>
<dbReference type="InterPro" id="IPR027417">
    <property type="entry name" value="P-loop_NTPase"/>
</dbReference>
<name>A0A318HE85_9BURK</name>
<dbReference type="Proteomes" id="UP000247811">
    <property type="component" value="Unassembled WGS sequence"/>
</dbReference>
<dbReference type="InterPro" id="IPR004622">
    <property type="entry name" value="DNA_pol_HolB"/>
</dbReference>
<sequence length="361" mass="38570">MVSAVRAVRAPSLPPTRHGLLPWLRPELSRALRDQQGHALLVHGPEGVGQMEFALALAQAWLCETDAAARPDGLACGRCPSCHLVDERSHPDLRLIVPDALKAEAGLSADDGSDDEGRKRKPSREIRVEQIRAALEFSALTAGRSRHKVMVLHPAEALNAVAANALLKTLEEPPGGLRFVLSCGAPEALLPTIRSRCQDLRLRVPEREVALAWLQDQGLEQAAVLLDASGLQPLQALALARQGLGADVWLGFPAAARAGVLEATTSWTVPLLIDALHKLCHDSLMVTLGQSPRFFAHGAPVPAGSVGRLTAWSARLRDRARQAEHPWSAGLAFEALMIEARQQLGGVPARGGGQAGPRPGR</sequence>
<protein>
    <submittedName>
        <fullName evidence="1">DNA polymerase-3 subunit delta</fullName>
    </submittedName>
</protein>
<dbReference type="NCBIfam" id="TIGR00678">
    <property type="entry name" value="holB"/>
    <property type="match status" value="1"/>
</dbReference>